<evidence type="ECO:0000313" key="1">
    <source>
        <dbReference type="EMBL" id="GMS82046.1"/>
    </source>
</evidence>
<comment type="caution">
    <text evidence="1">The sequence shown here is derived from an EMBL/GenBank/DDBJ whole genome shotgun (WGS) entry which is preliminary data.</text>
</comment>
<name>A0AAV5SFA4_9BILA</name>
<dbReference type="AlphaFoldDB" id="A0AAV5SFA4"/>
<protein>
    <submittedName>
        <fullName evidence="1">Uncharacterized protein</fullName>
    </submittedName>
</protein>
<accession>A0AAV5SFA4</accession>
<evidence type="ECO:0000313" key="2">
    <source>
        <dbReference type="Proteomes" id="UP001432027"/>
    </source>
</evidence>
<organism evidence="1 2">
    <name type="scientific">Pristionchus entomophagus</name>
    <dbReference type="NCBI Taxonomy" id="358040"/>
    <lineage>
        <taxon>Eukaryota</taxon>
        <taxon>Metazoa</taxon>
        <taxon>Ecdysozoa</taxon>
        <taxon>Nematoda</taxon>
        <taxon>Chromadorea</taxon>
        <taxon>Rhabditida</taxon>
        <taxon>Rhabditina</taxon>
        <taxon>Diplogasteromorpha</taxon>
        <taxon>Diplogasteroidea</taxon>
        <taxon>Neodiplogasteridae</taxon>
        <taxon>Pristionchus</taxon>
    </lineage>
</organism>
<proteinExistence type="predicted"/>
<feature type="non-terminal residue" evidence="1">
    <location>
        <position position="1"/>
    </location>
</feature>
<sequence length="268" mass="29605">HSVMYDTSDFVDNPNIKLPSFCSSSGCHVYVAQVSADFFANLKIVTKTIVMENNDLNPLVTMLLKLLLSMNFLFQPAGEDYFIVNSNDPIHSQPSLMTVYIVSSSAPNIISSVVLDGSRAIPSPFPAPIITIVDNQLSPIEISPSSTPNSVVMRTTGFDNADGKADNCNYVMDTKSSGKPFPGVKQQLINTQIITLMFDSANNVNINRNALLTWNFYLEDAPFTGFVTSSGHIGCKKETNNDELYSIEILRSSNFYTDTFYYLNSKDL</sequence>
<reference evidence="1" key="1">
    <citation type="submission" date="2023-10" db="EMBL/GenBank/DDBJ databases">
        <title>Genome assembly of Pristionchus species.</title>
        <authorList>
            <person name="Yoshida K."/>
            <person name="Sommer R.J."/>
        </authorList>
    </citation>
    <scope>NUCLEOTIDE SEQUENCE</scope>
    <source>
        <strain evidence="1">RS0144</strain>
    </source>
</reference>
<keyword evidence="2" id="KW-1185">Reference proteome</keyword>
<gene>
    <name evidence="1" type="ORF">PENTCL1PPCAC_4221</name>
</gene>
<dbReference type="EMBL" id="BTSX01000001">
    <property type="protein sequence ID" value="GMS82046.1"/>
    <property type="molecule type" value="Genomic_DNA"/>
</dbReference>
<dbReference type="Proteomes" id="UP001432027">
    <property type="component" value="Unassembled WGS sequence"/>
</dbReference>